<dbReference type="Pfam" id="PF02518">
    <property type="entry name" value="HATPase_c"/>
    <property type="match status" value="1"/>
</dbReference>
<evidence type="ECO:0000256" key="8">
    <source>
        <dbReference type="ARBA" id="ARBA00023012"/>
    </source>
</evidence>
<evidence type="ECO:0000256" key="6">
    <source>
        <dbReference type="ARBA" id="ARBA00022777"/>
    </source>
</evidence>
<dbReference type="InterPro" id="IPR036097">
    <property type="entry name" value="HisK_dim/P_sf"/>
</dbReference>
<name>A0A7V3RHM2_UNCW3</name>
<keyword evidence="3" id="KW-0597">Phosphoprotein</keyword>
<dbReference type="CDD" id="cd00082">
    <property type="entry name" value="HisKA"/>
    <property type="match status" value="1"/>
</dbReference>
<dbReference type="InterPro" id="IPR005467">
    <property type="entry name" value="His_kinase_dom"/>
</dbReference>
<feature type="domain" description="Histidine kinase" evidence="10">
    <location>
        <begin position="222"/>
        <end position="418"/>
    </location>
</feature>
<accession>A0A7V3RHM2</accession>
<dbReference type="InterPro" id="IPR004358">
    <property type="entry name" value="Sig_transdc_His_kin-like_C"/>
</dbReference>
<proteinExistence type="predicted"/>
<evidence type="ECO:0000256" key="2">
    <source>
        <dbReference type="ARBA" id="ARBA00012438"/>
    </source>
</evidence>
<comment type="catalytic activity">
    <reaction evidence="1">
        <text>ATP + protein L-histidine = ADP + protein N-phospho-L-histidine.</text>
        <dbReference type="EC" id="2.7.13.3"/>
    </reaction>
</comment>
<evidence type="ECO:0000256" key="3">
    <source>
        <dbReference type="ARBA" id="ARBA00022553"/>
    </source>
</evidence>
<dbReference type="SUPFAM" id="SSF55874">
    <property type="entry name" value="ATPase domain of HSP90 chaperone/DNA topoisomerase II/histidine kinase"/>
    <property type="match status" value="1"/>
</dbReference>
<dbReference type="PANTHER" id="PTHR43065">
    <property type="entry name" value="SENSOR HISTIDINE KINASE"/>
    <property type="match status" value="1"/>
</dbReference>
<evidence type="ECO:0000256" key="1">
    <source>
        <dbReference type="ARBA" id="ARBA00000085"/>
    </source>
</evidence>
<dbReference type="Gene3D" id="3.30.565.10">
    <property type="entry name" value="Histidine kinase-like ATPase, C-terminal domain"/>
    <property type="match status" value="1"/>
</dbReference>
<dbReference type="PROSITE" id="PS50109">
    <property type="entry name" value="HIS_KIN"/>
    <property type="match status" value="1"/>
</dbReference>
<evidence type="ECO:0000256" key="7">
    <source>
        <dbReference type="ARBA" id="ARBA00022840"/>
    </source>
</evidence>
<dbReference type="Gene3D" id="1.10.287.130">
    <property type="match status" value="1"/>
</dbReference>
<dbReference type="PANTHER" id="PTHR43065:SF10">
    <property type="entry name" value="PEROXIDE STRESS-ACTIVATED HISTIDINE KINASE MAK3"/>
    <property type="match status" value="1"/>
</dbReference>
<dbReference type="SMART" id="SM00388">
    <property type="entry name" value="HisKA"/>
    <property type="match status" value="1"/>
</dbReference>
<dbReference type="InterPro" id="IPR036890">
    <property type="entry name" value="HATPase_C_sf"/>
</dbReference>
<feature type="transmembrane region" description="Helical" evidence="9">
    <location>
        <begin position="12"/>
        <end position="32"/>
    </location>
</feature>
<evidence type="ECO:0000259" key="10">
    <source>
        <dbReference type="PROSITE" id="PS50109"/>
    </source>
</evidence>
<evidence type="ECO:0000256" key="4">
    <source>
        <dbReference type="ARBA" id="ARBA00022679"/>
    </source>
</evidence>
<evidence type="ECO:0000313" key="11">
    <source>
        <dbReference type="EMBL" id="HGE78395.1"/>
    </source>
</evidence>
<evidence type="ECO:0000256" key="5">
    <source>
        <dbReference type="ARBA" id="ARBA00022741"/>
    </source>
</evidence>
<keyword evidence="8" id="KW-0902">Two-component regulatory system</keyword>
<keyword evidence="6 11" id="KW-0418">Kinase</keyword>
<dbReference type="EC" id="2.7.13.3" evidence="2"/>
<organism evidence="11">
    <name type="scientific">candidate division WOR-3 bacterium</name>
    <dbReference type="NCBI Taxonomy" id="2052148"/>
    <lineage>
        <taxon>Bacteria</taxon>
        <taxon>Bacteria division WOR-3</taxon>
    </lineage>
</organism>
<comment type="caution">
    <text evidence="11">The sequence shown here is derived from an EMBL/GenBank/DDBJ whole genome shotgun (WGS) entry which is preliminary data.</text>
</comment>
<keyword evidence="9" id="KW-0472">Membrane</keyword>
<keyword evidence="4" id="KW-0808">Transferase</keyword>
<protein>
    <recommendedName>
        <fullName evidence="2">histidine kinase</fullName>
        <ecNumber evidence="2">2.7.13.3</ecNumber>
    </recommendedName>
</protein>
<evidence type="ECO:0000256" key="9">
    <source>
        <dbReference type="SAM" id="Phobius"/>
    </source>
</evidence>
<dbReference type="GO" id="GO:0000155">
    <property type="term" value="F:phosphorelay sensor kinase activity"/>
    <property type="evidence" value="ECO:0007669"/>
    <property type="project" value="InterPro"/>
</dbReference>
<dbReference type="SUPFAM" id="SSF47384">
    <property type="entry name" value="Homodimeric domain of signal transducing histidine kinase"/>
    <property type="match status" value="1"/>
</dbReference>
<reference evidence="11" key="1">
    <citation type="journal article" date="2020" name="mSystems">
        <title>Genome- and Community-Level Interaction Insights into Carbon Utilization and Element Cycling Functions of Hydrothermarchaeota in Hydrothermal Sediment.</title>
        <authorList>
            <person name="Zhou Z."/>
            <person name="Liu Y."/>
            <person name="Xu W."/>
            <person name="Pan J."/>
            <person name="Luo Z.H."/>
            <person name="Li M."/>
        </authorList>
    </citation>
    <scope>NUCLEOTIDE SEQUENCE [LARGE SCALE GENOMIC DNA]</scope>
    <source>
        <strain evidence="11">SpSt-961</strain>
    </source>
</reference>
<dbReference type="CDD" id="cd00075">
    <property type="entry name" value="HATPase"/>
    <property type="match status" value="1"/>
</dbReference>
<dbReference type="EMBL" id="DTOZ01000141">
    <property type="protein sequence ID" value="HGE78395.1"/>
    <property type="molecule type" value="Genomic_DNA"/>
</dbReference>
<dbReference type="AlphaFoldDB" id="A0A7V3RHM2"/>
<dbReference type="Pfam" id="PF00512">
    <property type="entry name" value="HisKA"/>
    <property type="match status" value="1"/>
</dbReference>
<keyword evidence="5" id="KW-0547">Nucleotide-binding</keyword>
<sequence>MAKRDFYPENIAIISVIFIFLILFLAGVNLYVGLMLRKEILSAQQDKIYSLTKFCSIYIDHPDKEKIFKGIVESFNIGRIILINRDGKRIYDSASKFPGIVFDDTKKFSYLPEPGKFLRMGNDIVYHNTEPECYLYLFDLNYPPIENIFRWHLIYITLSLILISFLGFFLIRNLFLPMRYVANVARRYGIEMRREDFVSATFNELFNKIKDKEHELLEFSAYIAHEFRNSLATIIGLAQLIEKGKKEPKDIVKECKIMEGMVSSLLEYARPIRLMKTEFFLSNLMEESLRKTKIPERIKVEKEYRYSGKLYADYELLLSAIMNILKNGIEAIVGDGKIRVITDVEGNWALISITDTGKGIPQDVLKDVFSPFYTDKEKGTGLGLAFVKKIVEMHEGRIDLKSALGKGSEFVIKLPITS</sequence>
<dbReference type="PRINTS" id="PR00344">
    <property type="entry name" value="BCTRLSENSOR"/>
</dbReference>
<keyword evidence="9" id="KW-1133">Transmembrane helix</keyword>
<dbReference type="InterPro" id="IPR003661">
    <property type="entry name" value="HisK_dim/P_dom"/>
</dbReference>
<dbReference type="InterPro" id="IPR003594">
    <property type="entry name" value="HATPase_dom"/>
</dbReference>
<keyword evidence="7" id="KW-0067">ATP-binding</keyword>
<dbReference type="GO" id="GO:0005524">
    <property type="term" value="F:ATP binding"/>
    <property type="evidence" value="ECO:0007669"/>
    <property type="project" value="UniProtKB-KW"/>
</dbReference>
<keyword evidence="9" id="KW-0812">Transmembrane</keyword>
<feature type="transmembrane region" description="Helical" evidence="9">
    <location>
        <begin position="148"/>
        <end position="171"/>
    </location>
</feature>
<dbReference type="SMART" id="SM00387">
    <property type="entry name" value="HATPase_c"/>
    <property type="match status" value="1"/>
</dbReference>
<gene>
    <name evidence="11" type="ORF">ENX68_05285</name>
</gene>